<dbReference type="NCBIfam" id="NF004406">
    <property type="entry name" value="PRK05758.3-2"/>
    <property type="match status" value="1"/>
</dbReference>
<organism evidence="9 10">
    <name type="scientific">Methylocystis bryophila</name>
    <dbReference type="NCBI Taxonomy" id="655015"/>
    <lineage>
        <taxon>Bacteria</taxon>
        <taxon>Pseudomonadati</taxon>
        <taxon>Pseudomonadota</taxon>
        <taxon>Alphaproteobacteria</taxon>
        <taxon>Hyphomicrobiales</taxon>
        <taxon>Methylocystaceae</taxon>
        <taxon>Methylocystis</taxon>
    </lineage>
</organism>
<dbReference type="PANTHER" id="PTHR11910">
    <property type="entry name" value="ATP SYNTHASE DELTA CHAIN"/>
    <property type="match status" value="1"/>
</dbReference>
<reference evidence="9 10" key="1">
    <citation type="submission" date="2017-02" db="EMBL/GenBank/DDBJ databases">
        <authorList>
            <person name="Peterson S.W."/>
        </authorList>
    </citation>
    <scope>NUCLEOTIDE SEQUENCE [LARGE SCALE GENOMIC DNA]</scope>
    <source>
        <strain evidence="9 10">S285</strain>
    </source>
</reference>
<keyword evidence="7 8" id="KW-0066">ATP synthesis</keyword>
<dbReference type="GO" id="GO:0046933">
    <property type="term" value="F:proton-transporting ATP synthase activity, rotational mechanism"/>
    <property type="evidence" value="ECO:0007669"/>
    <property type="project" value="UniProtKB-UniRule"/>
</dbReference>
<dbReference type="GO" id="GO:0005886">
    <property type="term" value="C:plasma membrane"/>
    <property type="evidence" value="ECO:0007669"/>
    <property type="project" value="UniProtKB-SubCell"/>
</dbReference>
<evidence type="ECO:0000256" key="4">
    <source>
        <dbReference type="ARBA" id="ARBA00023065"/>
    </source>
</evidence>
<evidence type="ECO:0000313" key="9">
    <source>
        <dbReference type="EMBL" id="ARN81469.1"/>
    </source>
</evidence>
<dbReference type="InterPro" id="IPR000711">
    <property type="entry name" value="ATPase_OSCP/dsu"/>
</dbReference>
<comment type="subcellular location">
    <subcellularLocation>
        <location evidence="8">Cell membrane</location>
        <topology evidence="8">Peripheral membrane protein</topology>
    </subcellularLocation>
    <subcellularLocation>
        <location evidence="1">Membrane</location>
    </subcellularLocation>
</comment>
<dbReference type="AlphaFoldDB" id="A0A1W6MVG2"/>
<gene>
    <name evidence="8" type="primary">atpH</name>
    <name evidence="9" type="ORF">B1812_10745</name>
</gene>
<sequence>MAQEGVDLSSVAGRYAFALHELATERGASEAVSEALKTFRQFYDESPDLRLLMQSPAFSAAEQLQALDALLKNANIEGVAANFLRLVAAKRRLFVLPSIIDAYQRLEEQAKGLTRVEATVAKPLLPSQELALRDAVQNAAGGKAVSLEVKTDPTIVGGIIVKLGSRMVDASLRTKLNSIRTRMKEVG</sequence>
<dbReference type="STRING" id="655015.B1812_10745"/>
<dbReference type="PRINTS" id="PR00125">
    <property type="entry name" value="ATPASEDELTA"/>
</dbReference>
<comment type="similarity">
    <text evidence="8">Belongs to the ATPase delta chain family.</text>
</comment>
<dbReference type="NCBIfam" id="TIGR01145">
    <property type="entry name" value="ATP_synt_delta"/>
    <property type="match status" value="1"/>
</dbReference>
<dbReference type="Gene3D" id="1.10.520.20">
    <property type="entry name" value="N-terminal domain of the delta subunit of the F1F0-ATP synthase"/>
    <property type="match status" value="1"/>
</dbReference>
<dbReference type="EMBL" id="CP019948">
    <property type="protein sequence ID" value="ARN81469.1"/>
    <property type="molecule type" value="Genomic_DNA"/>
</dbReference>
<keyword evidence="2 8" id="KW-0813">Transport</keyword>
<evidence type="ECO:0000256" key="1">
    <source>
        <dbReference type="ARBA" id="ARBA00004370"/>
    </source>
</evidence>
<keyword evidence="3 8" id="KW-0375">Hydrogen ion transport</keyword>
<dbReference type="SUPFAM" id="SSF47928">
    <property type="entry name" value="N-terminal domain of the delta subunit of the F1F0-ATP synthase"/>
    <property type="match status" value="1"/>
</dbReference>
<evidence type="ECO:0000256" key="5">
    <source>
        <dbReference type="ARBA" id="ARBA00023136"/>
    </source>
</evidence>
<proteinExistence type="inferred from homology"/>
<dbReference type="InterPro" id="IPR020781">
    <property type="entry name" value="ATPase_OSCP/d_CS"/>
</dbReference>
<accession>A0A1W6MVG2</accession>
<dbReference type="KEGG" id="mbry:B1812_10745"/>
<dbReference type="Pfam" id="PF00213">
    <property type="entry name" value="OSCP"/>
    <property type="match status" value="1"/>
</dbReference>
<evidence type="ECO:0000313" key="10">
    <source>
        <dbReference type="Proteomes" id="UP000193978"/>
    </source>
</evidence>
<dbReference type="GO" id="GO:0045259">
    <property type="term" value="C:proton-transporting ATP synthase complex"/>
    <property type="evidence" value="ECO:0007669"/>
    <property type="project" value="UniProtKB-KW"/>
</dbReference>
<keyword evidence="10" id="KW-1185">Reference proteome</keyword>
<evidence type="ECO:0000256" key="3">
    <source>
        <dbReference type="ARBA" id="ARBA00022781"/>
    </source>
</evidence>
<comment type="function">
    <text evidence="8">F(1)F(0) ATP synthase produces ATP from ADP in the presence of a proton or sodium gradient. F-type ATPases consist of two structural domains, F(1) containing the extramembraneous catalytic core and F(0) containing the membrane proton channel, linked together by a central stalk and a peripheral stalk. During catalysis, ATP synthesis in the catalytic domain of F(1) is coupled via a rotary mechanism of the central stalk subunits to proton translocation.</text>
</comment>
<dbReference type="InterPro" id="IPR026015">
    <property type="entry name" value="ATP_synth_OSCP/delta_N_sf"/>
</dbReference>
<protein>
    <recommendedName>
        <fullName evidence="8">ATP synthase subunit delta</fullName>
    </recommendedName>
    <alternativeName>
        <fullName evidence="8">ATP synthase F(1) sector subunit delta</fullName>
    </alternativeName>
    <alternativeName>
        <fullName evidence="8">F-type ATPase subunit delta</fullName>
        <shortName evidence="8">F-ATPase subunit delta</shortName>
    </alternativeName>
</protein>
<comment type="function">
    <text evidence="8">This protein is part of the stalk that links CF(0) to CF(1). It either transmits conformational changes from CF(0) to CF(1) or is implicated in proton conduction.</text>
</comment>
<dbReference type="OrthoDB" id="9796185at2"/>
<keyword evidence="4 8" id="KW-0406">Ion transport</keyword>
<evidence type="ECO:0000256" key="2">
    <source>
        <dbReference type="ARBA" id="ARBA00022448"/>
    </source>
</evidence>
<dbReference type="RefSeq" id="WP_085771578.1">
    <property type="nucleotide sequence ID" value="NZ_AP027149.1"/>
</dbReference>
<dbReference type="Proteomes" id="UP000193978">
    <property type="component" value="Chromosome"/>
</dbReference>
<evidence type="ECO:0000256" key="6">
    <source>
        <dbReference type="ARBA" id="ARBA00023196"/>
    </source>
</evidence>
<dbReference type="PROSITE" id="PS00389">
    <property type="entry name" value="ATPASE_DELTA"/>
    <property type="match status" value="1"/>
</dbReference>
<keyword evidence="6 8" id="KW-0139">CF(1)</keyword>
<evidence type="ECO:0000256" key="8">
    <source>
        <dbReference type="HAMAP-Rule" id="MF_01416"/>
    </source>
</evidence>
<evidence type="ECO:0000256" key="7">
    <source>
        <dbReference type="ARBA" id="ARBA00023310"/>
    </source>
</evidence>
<keyword evidence="5 8" id="KW-0472">Membrane</keyword>
<keyword evidence="8" id="KW-1003">Cell membrane</keyword>
<dbReference type="HAMAP" id="MF_01416">
    <property type="entry name" value="ATP_synth_delta_bact"/>
    <property type="match status" value="1"/>
</dbReference>
<name>A0A1W6MVG2_9HYPH</name>